<dbReference type="Proteomes" id="UP000254088">
    <property type="component" value="Unassembled WGS sequence"/>
</dbReference>
<feature type="chain" id="PRO_5017035994" evidence="1">
    <location>
        <begin position="22"/>
        <end position="96"/>
    </location>
</feature>
<proteinExistence type="predicted"/>
<dbReference type="AlphaFoldDB" id="A0A377C0I5"/>
<keyword evidence="1" id="KW-0732">Signal</keyword>
<evidence type="ECO:0000313" key="3">
    <source>
        <dbReference type="Proteomes" id="UP000254088"/>
    </source>
</evidence>
<evidence type="ECO:0000313" key="2">
    <source>
        <dbReference type="EMBL" id="STL81325.1"/>
    </source>
</evidence>
<accession>A0A377C0I5</accession>
<organism evidence="2 3">
    <name type="scientific">Escherichia coli</name>
    <dbReference type="NCBI Taxonomy" id="562"/>
    <lineage>
        <taxon>Bacteria</taxon>
        <taxon>Pseudomonadati</taxon>
        <taxon>Pseudomonadota</taxon>
        <taxon>Gammaproteobacteria</taxon>
        <taxon>Enterobacterales</taxon>
        <taxon>Enterobacteriaceae</taxon>
        <taxon>Escherichia</taxon>
    </lineage>
</organism>
<reference evidence="2 3" key="1">
    <citation type="submission" date="2018-06" db="EMBL/GenBank/DDBJ databases">
        <authorList>
            <consortium name="Pathogen Informatics"/>
            <person name="Doyle S."/>
        </authorList>
    </citation>
    <scope>NUCLEOTIDE SEQUENCE [LARGE SCALE GENOMIC DNA]</scope>
    <source>
        <strain evidence="2 3">NCTC10429</strain>
    </source>
</reference>
<name>A0A377C0I5_ECOLX</name>
<feature type="signal peptide" evidence="1">
    <location>
        <begin position="1"/>
        <end position="21"/>
    </location>
</feature>
<protein>
    <submittedName>
        <fullName evidence="2">Protein involved in detoxification of methylglyoxal</fullName>
    </submittedName>
</protein>
<gene>
    <name evidence="2" type="primary">yqiI_2</name>
    <name evidence="2" type="ORF">NCTC10429_01434</name>
</gene>
<dbReference type="EMBL" id="UGEX01000001">
    <property type="protein sequence ID" value="STL81325.1"/>
    <property type="molecule type" value="Genomic_DNA"/>
</dbReference>
<sequence>MRYLLTVIAFIMGFSALPVWAMNCYAEHEGGNTVVIGYVPRIAIPSDGKKGDKIWQSSEYFMNVFCNNALPPITRRRIPICMGKYNDVVSIRSGLL</sequence>
<evidence type="ECO:0000256" key="1">
    <source>
        <dbReference type="SAM" id="SignalP"/>
    </source>
</evidence>